<dbReference type="PRINTS" id="PR00954">
    <property type="entry name" value="FLGMOTORFLIG"/>
</dbReference>
<dbReference type="GO" id="GO:0009425">
    <property type="term" value="C:bacterial-type flagellum basal body"/>
    <property type="evidence" value="ECO:0007669"/>
    <property type="project" value="UniProtKB-SubCell"/>
</dbReference>
<keyword evidence="6" id="KW-0145">Chemotaxis</keyword>
<dbReference type="RefSeq" id="WP_098007488.1">
    <property type="nucleotide sequence ID" value="NZ_NUVX01000070.1"/>
</dbReference>
<keyword evidence="8" id="KW-0472">Membrane</keyword>
<dbReference type="SUPFAM" id="SSF48029">
    <property type="entry name" value="FliG"/>
    <property type="match status" value="2"/>
</dbReference>
<evidence type="ECO:0000313" key="13">
    <source>
        <dbReference type="EMBL" id="PFJ31020.1"/>
    </source>
</evidence>
<keyword evidence="9" id="KW-0975">Bacterial flagellum</keyword>
<evidence type="ECO:0000256" key="3">
    <source>
        <dbReference type="ARBA" id="ARBA00010299"/>
    </source>
</evidence>
<evidence type="ECO:0000256" key="4">
    <source>
        <dbReference type="ARBA" id="ARBA00021870"/>
    </source>
</evidence>
<comment type="subcellular location">
    <subcellularLocation>
        <location evidence="1">Bacterial flagellum basal body</location>
    </subcellularLocation>
    <subcellularLocation>
        <location evidence="2">Cell membrane</location>
        <topology evidence="2">Peripheral membrane protein</topology>
        <orientation evidence="2">Cytoplasmic side</orientation>
    </subcellularLocation>
</comment>
<evidence type="ECO:0000313" key="14">
    <source>
        <dbReference type="Proteomes" id="UP000224003"/>
    </source>
</evidence>
<gene>
    <name evidence="13" type="ORF">COJ15_30265</name>
</gene>
<keyword evidence="13" id="KW-0966">Cell projection</keyword>
<evidence type="ECO:0000259" key="10">
    <source>
        <dbReference type="Pfam" id="PF01706"/>
    </source>
</evidence>
<evidence type="ECO:0000259" key="11">
    <source>
        <dbReference type="Pfam" id="PF14841"/>
    </source>
</evidence>
<dbReference type="Gene3D" id="1.10.220.30">
    <property type="match status" value="3"/>
</dbReference>
<dbReference type="GO" id="GO:0003774">
    <property type="term" value="F:cytoskeletal motor activity"/>
    <property type="evidence" value="ECO:0007669"/>
    <property type="project" value="InterPro"/>
</dbReference>
<evidence type="ECO:0000256" key="8">
    <source>
        <dbReference type="ARBA" id="ARBA00023136"/>
    </source>
</evidence>
<evidence type="ECO:0000256" key="9">
    <source>
        <dbReference type="ARBA" id="ARBA00023143"/>
    </source>
</evidence>
<dbReference type="GO" id="GO:0005886">
    <property type="term" value="C:plasma membrane"/>
    <property type="evidence" value="ECO:0007669"/>
    <property type="project" value="UniProtKB-SubCell"/>
</dbReference>
<name>A0A9X6WIB3_BACTU</name>
<dbReference type="PANTHER" id="PTHR30534:SF0">
    <property type="entry name" value="FLAGELLAR MOTOR SWITCH PROTEIN FLIG"/>
    <property type="match status" value="1"/>
</dbReference>
<dbReference type="Pfam" id="PF14841">
    <property type="entry name" value="FliG_M"/>
    <property type="match status" value="1"/>
</dbReference>
<dbReference type="Pfam" id="PF14842">
    <property type="entry name" value="FliG_N"/>
    <property type="match status" value="1"/>
</dbReference>
<evidence type="ECO:0000256" key="1">
    <source>
        <dbReference type="ARBA" id="ARBA00004117"/>
    </source>
</evidence>
<proteinExistence type="inferred from homology"/>
<evidence type="ECO:0000259" key="12">
    <source>
        <dbReference type="Pfam" id="PF14842"/>
    </source>
</evidence>
<evidence type="ECO:0000256" key="2">
    <source>
        <dbReference type="ARBA" id="ARBA00004413"/>
    </source>
</evidence>
<evidence type="ECO:0000256" key="6">
    <source>
        <dbReference type="ARBA" id="ARBA00022500"/>
    </source>
</evidence>
<feature type="domain" description="Flagellar motor switch protein FliG N-terminal" evidence="12">
    <location>
        <begin position="11"/>
        <end position="105"/>
    </location>
</feature>
<dbReference type="AlphaFoldDB" id="A0A9X6WIB3"/>
<comment type="similarity">
    <text evidence="3">Belongs to the FliG family.</text>
</comment>
<dbReference type="GO" id="GO:0071973">
    <property type="term" value="P:bacterial-type flagellum-dependent cell motility"/>
    <property type="evidence" value="ECO:0007669"/>
    <property type="project" value="InterPro"/>
</dbReference>
<dbReference type="InterPro" id="IPR028263">
    <property type="entry name" value="FliG_N"/>
</dbReference>
<reference evidence="13 14" key="1">
    <citation type="submission" date="2017-09" db="EMBL/GenBank/DDBJ databases">
        <title>Large-scale bioinformatics analysis of Bacillus genomes uncovers conserved roles of natural products in bacterial physiology.</title>
        <authorList>
            <consortium name="Agbiome Team Llc"/>
            <person name="Bleich R.M."/>
            <person name="Grubbs K.J."/>
            <person name="Santa Maria K.C."/>
            <person name="Allen S.E."/>
            <person name="Farag S."/>
            <person name="Shank E.A."/>
            <person name="Bowers A."/>
        </authorList>
    </citation>
    <scope>NUCLEOTIDE SEQUENCE [LARGE SCALE GENOMIC DNA]</scope>
    <source>
        <strain evidence="13 14">AFS085496</strain>
    </source>
</reference>
<dbReference type="InterPro" id="IPR000090">
    <property type="entry name" value="Flg_Motor_Flig"/>
</dbReference>
<feature type="domain" description="Flagellar motor switch protein FliG middle" evidence="11">
    <location>
        <begin position="124"/>
        <end position="193"/>
    </location>
</feature>
<keyword evidence="13" id="KW-0282">Flagellum</keyword>
<evidence type="ECO:0000256" key="5">
    <source>
        <dbReference type="ARBA" id="ARBA00022475"/>
    </source>
</evidence>
<feature type="domain" description="Flagellar motor switch protein FliG C-terminal" evidence="10">
    <location>
        <begin position="224"/>
        <end position="331"/>
    </location>
</feature>
<sequence length="340" mass="38983">MENENTEKKELPSRVRAAMLIRMFRTETSQKIIQELNKEEQEILAQELGKPGDYTKDEYNEVMAEFLFYFGSRNIGTIGNGIDYLRNLFKHMDEKDFQKMLGRVYYDVDNPFEFLKKVKDVEPLITALGKEDPQTIALVCNHMDAKMAGELLQTLPEERMIETFIALAKLEQVDSELIFKIGKLVENQLNKMSMGDSNQQEGLKSVVNILNNVPRGIEKVVLERLEVVDKPLSVTIKENLFTFDDLKTLDSLTLQKILNEVPDIGTLAKAMKLAPEELKEKLLQSMSEGRRDMVRDELDGMGPVKLKDVEKAQQDIATLVKRLEREEKIQIARGDEDVIL</sequence>
<keyword evidence="7" id="KW-0283">Flagellar rotation</keyword>
<dbReference type="InterPro" id="IPR032779">
    <property type="entry name" value="FliG_M"/>
</dbReference>
<keyword evidence="13" id="KW-0969">Cilium</keyword>
<accession>A0A9X6WIB3</accession>
<evidence type="ECO:0000256" key="7">
    <source>
        <dbReference type="ARBA" id="ARBA00022779"/>
    </source>
</evidence>
<dbReference type="GO" id="GO:0006935">
    <property type="term" value="P:chemotaxis"/>
    <property type="evidence" value="ECO:0007669"/>
    <property type="project" value="UniProtKB-KW"/>
</dbReference>
<keyword evidence="5" id="KW-1003">Cell membrane</keyword>
<dbReference type="Proteomes" id="UP000224003">
    <property type="component" value="Unassembled WGS sequence"/>
</dbReference>
<dbReference type="InterPro" id="IPR011002">
    <property type="entry name" value="FliG_a-hlx"/>
</dbReference>
<protein>
    <recommendedName>
        <fullName evidence="4">Flagellar motor switch protein FliG</fullName>
    </recommendedName>
</protein>
<dbReference type="EMBL" id="NUVX01000070">
    <property type="protein sequence ID" value="PFJ31020.1"/>
    <property type="molecule type" value="Genomic_DNA"/>
</dbReference>
<dbReference type="PANTHER" id="PTHR30534">
    <property type="entry name" value="FLAGELLAR MOTOR SWITCH PROTEIN FLIG"/>
    <property type="match status" value="1"/>
</dbReference>
<dbReference type="Pfam" id="PF01706">
    <property type="entry name" value="FliG_C"/>
    <property type="match status" value="1"/>
</dbReference>
<comment type="caution">
    <text evidence="13">The sequence shown here is derived from an EMBL/GenBank/DDBJ whole genome shotgun (WGS) entry which is preliminary data.</text>
</comment>
<dbReference type="InterPro" id="IPR023087">
    <property type="entry name" value="Flg_Motor_Flig_C"/>
</dbReference>
<organism evidence="13 14">
    <name type="scientific">Bacillus thuringiensis</name>
    <dbReference type="NCBI Taxonomy" id="1428"/>
    <lineage>
        <taxon>Bacteria</taxon>
        <taxon>Bacillati</taxon>
        <taxon>Bacillota</taxon>
        <taxon>Bacilli</taxon>
        <taxon>Bacillales</taxon>
        <taxon>Bacillaceae</taxon>
        <taxon>Bacillus</taxon>
        <taxon>Bacillus cereus group</taxon>
    </lineage>
</organism>